<evidence type="ECO:0000313" key="1">
    <source>
        <dbReference type="EMBL" id="DAE13270.1"/>
    </source>
</evidence>
<name>A0A8S5Q1T1_9CAUD</name>
<reference evidence="1" key="1">
    <citation type="journal article" date="2021" name="Proc. Natl. Acad. Sci. U.S.A.">
        <title>A Catalog of Tens of Thousands of Viruses from Human Metagenomes Reveals Hidden Associations with Chronic Diseases.</title>
        <authorList>
            <person name="Tisza M.J."/>
            <person name="Buck C.B."/>
        </authorList>
    </citation>
    <scope>NUCLEOTIDE SEQUENCE</scope>
    <source>
        <strain evidence="1">CtLqe90</strain>
    </source>
</reference>
<dbReference type="EMBL" id="BK015564">
    <property type="protein sequence ID" value="DAE13270.1"/>
    <property type="molecule type" value="Genomic_DNA"/>
</dbReference>
<accession>A0A8S5Q1T1</accession>
<organism evidence="1">
    <name type="scientific">Siphoviridae sp. ctLqe90</name>
    <dbReference type="NCBI Taxonomy" id="2825456"/>
    <lineage>
        <taxon>Viruses</taxon>
        <taxon>Duplodnaviria</taxon>
        <taxon>Heunggongvirae</taxon>
        <taxon>Uroviricota</taxon>
        <taxon>Caudoviricetes</taxon>
    </lineage>
</organism>
<sequence>MKEVLRDKVFNRIRFLLKLNLPQQVIIKMAKK</sequence>
<protein>
    <submittedName>
        <fullName evidence="1">Uncharacterized protein</fullName>
    </submittedName>
</protein>
<proteinExistence type="predicted"/>